<keyword evidence="12" id="KW-0325">Glycoprotein</keyword>
<evidence type="ECO:0000256" key="1">
    <source>
        <dbReference type="ARBA" id="ARBA00004651"/>
    </source>
</evidence>
<evidence type="ECO:0000256" key="5">
    <source>
        <dbReference type="ARBA" id="ARBA00022475"/>
    </source>
</evidence>
<keyword evidence="6 14" id="KW-0812">Transmembrane</keyword>
<name>A0AAW0DHQ7_9AGAR</name>
<keyword evidence="9" id="KW-0560">Oxidoreductase</keyword>
<reference evidence="16 17" key="1">
    <citation type="journal article" date="2024" name="J Genomics">
        <title>Draft genome sequencing and assembly of Favolaschia claudopus CIRM-BRFM 2984 isolated from oak limbs.</title>
        <authorList>
            <person name="Navarro D."/>
            <person name="Drula E."/>
            <person name="Chaduli D."/>
            <person name="Cazenave R."/>
            <person name="Ahrendt S."/>
            <person name="Wang J."/>
            <person name="Lipzen A."/>
            <person name="Daum C."/>
            <person name="Barry K."/>
            <person name="Grigoriev I.V."/>
            <person name="Favel A."/>
            <person name="Rosso M.N."/>
            <person name="Martin F."/>
        </authorList>
    </citation>
    <scope>NUCLEOTIDE SEQUENCE [LARGE SCALE GENOMIC DNA]</scope>
    <source>
        <strain evidence="16 17">CIRM-BRFM 2984</strain>
    </source>
</reference>
<dbReference type="InterPro" id="IPR039261">
    <property type="entry name" value="FNR_nucleotide-bd"/>
</dbReference>
<dbReference type="Pfam" id="PF08022">
    <property type="entry name" value="FAD_binding_8"/>
    <property type="match status" value="1"/>
</dbReference>
<dbReference type="GO" id="GO:0005886">
    <property type="term" value="C:plasma membrane"/>
    <property type="evidence" value="ECO:0007669"/>
    <property type="project" value="UniProtKB-SubCell"/>
</dbReference>
<dbReference type="Proteomes" id="UP001362999">
    <property type="component" value="Unassembled WGS sequence"/>
</dbReference>
<dbReference type="SFLD" id="SFLDS00052">
    <property type="entry name" value="Ferric_Reductase_Domain"/>
    <property type="match status" value="1"/>
</dbReference>
<proteinExistence type="inferred from homology"/>
<comment type="similarity">
    <text evidence="2">Belongs to the ferric reductase (FRE) family.</text>
</comment>
<dbReference type="CDD" id="cd06186">
    <property type="entry name" value="NOX_Duox_like_FAD_NADP"/>
    <property type="match status" value="1"/>
</dbReference>
<evidence type="ECO:0000313" key="16">
    <source>
        <dbReference type="EMBL" id="KAK7052300.1"/>
    </source>
</evidence>
<dbReference type="AlphaFoldDB" id="A0AAW0DHQ7"/>
<evidence type="ECO:0000259" key="15">
    <source>
        <dbReference type="PROSITE" id="PS51384"/>
    </source>
</evidence>
<organism evidence="16 17">
    <name type="scientific">Favolaschia claudopus</name>
    <dbReference type="NCBI Taxonomy" id="2862362"/>
    <lineage>
        <taxon>Eukaryota</taxon>
        <taxon>Fungi</taxon>
        <taxon>Dikarya</taxon>
        <taxon>Basidiomycota</taxon>
        <taxon>Agaricomycotina</taxon>
        <taxon>Agaricomycetes</taxon>
        <taxon>Agaricomycetidae</taxon>
        <taxon>Agaricales</taxon>
        <taxon>Marasmiineae</taxon>
        <taxon>Mycenaceae</taxon>
        <taxon>Favolaschia</taxon>
    </lineage>
</organism>
<dbReference type="GO" id="GO:0052851">
    <property type="term" value="F:ferric-chelate reductase (NADPH) activity"/>
    <property type="evidence" value="ECO:0007669"/>
    <property type="project" value="UniProtKB-EC"/>
</dbReference>
<feature type="transmembrane region" description="Helical" evidence="14">
    <location>
        <begin position="217"/>
        <end position="238"/>
    </location>
</feature>
<keyword evidence="10" id="KW-0406">Ion transport</keyword>
<dbReference type="InterPro" id="IPR017927">
    <property type="entry name" value="FAD-bd_FR_type"/>
</dbReference>
<evidence type="ECO:0000256" key="13">
    <source>
        <dbReference type="ARBA" id="ARBA00048483"/>
    </source>
</evidence>
<keyword evidence="7" id="KW-0249">Electron transport</keyword>
<comment type="subcellular location">
    <subcellularLocation>
        <location evidence="1">Cell membrane</location>
        <topology evidence="1">Multi-pass membrane protein</topology>
    </subcellularLocation>
</comment>
<evidence type="ECO:0000256" key="6">
    <source>
        <dbReference type="ARBA" id="ARBA00022692"/>
    </source>
</evidence>
<dbReference type="InterPro" id="IPR013130">
    <property type="entry name" value="Fe3_Rdtase_TM_dom"/>
</dbReference>
<feature type="transmembrane region" description="Helical" evidence="14">
    <location>
        <begin position="32"/>
        <end position="52"/>
    </location>
</feature>
<comment type="caution">
    <text evidence="16">The sequence shown here is derived from an EMBL/GenBank/DDBJ whole genome shotgun (WGS) entry which is preliminary data.</text>
</comment>
<protein>
    <recommendedName>
        <fullName evidence="3">ferric-chelate reductase (NADPH)</fullName>
        <ecNumber evidence="3">1.16.1.9</ecNumber>
    </recommendedName>
</protein>
<dbReference type="GO" id="GO:0006826">
    <property type="term" value="P:iron ion transport"/>
    <property type="evidence" value="ECO:0007669"/>
    <property type="project" value="TreeGrafter"/>
</dbReference>
<sequence length="615" mass="67139">MSSSISHSLPKPSSVVAAPAPFVRPPVDASAFIYHIDIFILALAATVLLLVLPRAFARLWQFAEWSTGHFFHHVAHPPPLPKVVVLSRGASTRKGQSDISHMDPSPARYARRVEANGAPVHVSYPPHVAKCMPLLRPLAAPLSIRISPGFTLGQALVLLAYLSVLIYPFSVATAGPFVDLDRAAWIAISQVPLVVLFASKNNLLGMMLGMGYESLNFFHRFAATLFILCCNVHSVGYIFTWAQEGDFTSRIKVYGNQYGLLAMVAVNLMFFFSTSFFRSRFYRIFVTSHILGFAIIIPAMWFHKSASHGYIYVALGFYALDHILRLVKTRMYNATIRPLPDMGTTRIEVPYLNGGWRAGQHVRLRVLTGALGLTGWAESHPFTIASVSGSSEGLVLMVKKSGDWTSKLFDFAKSGGLTEAGVGRNVKVVLEGPYGGPGHAMFHSYSAAVFIVGGSGISFAMSAIQDLIEKDLRGQSRVKIIELIWTVQDPAALLPLYPLFNTMIAQSAFTRMRISVFYTRAPIGKFPFADAAFPSSSLSLSPGRPRLAMMLENSISRTVKLGAGNKDEERITGMLVGVCGPVSLADGVAQAISELEPLRRDQVGGVEVHEEVFGF</sequence>
<comment type="catalytic activity">
    <reaction evidence="13">
        <text>2 a Fe(II)-siderophore + NADP(+) + H(+) = 2 a Fe(III)-siderophore + NADPH</text>
        <dbReference type="Rhea" id="RHEA:28795"/>
        <dbReference type="Rhea" id="RHEA-COMP:11342"/>
        <dbReference type="Rhea" id="RHEA-COMP:11344"/>
        <dbReference type="ChEBI" id="CHEBI:15378"/>
        <dbReference type="ChEBI" id="CHEBI:29033"/>
        <dbReference type="ChEBI" id="CHEBI:29034"/>
        <dbReference type="ChEBI" id="CHEBI:57783"/>
        <dbReference type="ChEBI" id="CHEBI:58349"/>
        <dbReference type="EC" id="1.16.1.9"/>
    </reaction>
</comment>
<keyword evidence="4" id="KW-0813">Transport</keyword>
<feature type="transmembrane region" description="Helical" evidence="14">
    <location>
        <begin position="258"/>
        <end position="277"/>
    </location>
</feature>
<dbReference type="PROSITE" id="PS51384">
    <property type="entry name" value="FAD_FR"/>
    <property type="match status" value="1"/>
</dbReference>
<evidence type="ECO:0000256" key="3">
    <source>
        <dbReference type="ARBA" id="ARBA00012668"/>
    </source>
</evidence>
<dbReference type="EC" id="1.16.1.9" evidence="3"/>
<dbReference type="SUPFAM" id="SSF52343">
    <property type="entry name" value="Ferredoxin reductase-like, C-terminal NADP-linked domain"/>
    <property type="match status" value="1"/>
</dbReference>
<evidence type="ECO:0000256" key="9">
    <source>
        <dbReference type="ARBA" id="ARBA00023002"/>
    </source>
</evidence>
<evidence type="ECO:0000256" key="10">
    <source>
        <dbReference type="ARBA" id="ARBA00023065"/>
    </source>
</evidence>
<keyword evidence="11 14" id="KW-0472">Membrane</keyword>
<keyword evidence="8 14" id="KW-1133">Transmembrane helix</keyword>
<dbReference type="SUPFAM" id="SSF63380">
    <property type="entry name" value="Riboflavin synthase domain-like"/>
    <property type="match status" value="1"/>
</dbReference>
<gene>
    <name evidence="16" type="ORF">R3P38DRAFT_2859586</name>
</gene>
<keyword evidence="17" id="KW-1185">Reference proteome</keyword>
<feature type="transmembrane region" description="Helical" evidence="14">
    <location>
        <begin position="309"/>
        <end position="327"/>
    </location>
</feature>
<accession>A0AAW0DHQ7</accession>
<dbReference type="PANTHER" id="PTHR32361:SF9">
    <property type="entry name" value="FERRIC REDUCTASE TRANSMEMBRANE COMPONENT 3-RELATED"/>
    <property type="match status" value="1"/>
</dbReference>
<dbReference type="PANTHER" id="PTHR32361">
    <property type="entry name" value="FERRIC/CUPRIC REDUCTASE TRANSMEMBRANE COMPONENT"/>
    <property type="match status" value="1"/>
</dbReference>
<evidence type="ECO:0000256" key="12">
    <source>
        <dbReference type="ARBA" id="ARBA00023180"/>
    </source>
</evidence>
<keyword evidence="5" id="KW-1003">Cell membrane</keyword>
<feature type="domain" description="FAD-binding FR-type" evidence="15">
    <location>
        <begin position="319"/>
        <end position="440"/>
    </location>
</feature>
<evidence type="ECO:0000256" key="14">
    <source>
        <dbReference type="SAM" id="Phobius"/>
    </source>
</evidence>
<feature type="transmembrane region" description="Helical" evidence="14">
    <location>
        <begin position="284"/>
        <end position="303"/>
    </location>
</feature>
<feature type="transmembrane region" description="Helical" evidence="14">
    <location>
        <begin position="155"/>
        <end position="178"/>
    </location>
</feature>
<dbReference type="GO" id="GO:0015677">
    <property type="term" value="P:copper ion import"/>
    <property type="evidence" value="ECO:0007669"/>
    <property type="project" value="TreeGrafter"/>
</dbReference>
<evidence type="ECO:0000256" key="11">
    <source>
        <dbReference type="ARBA" id="ARBA00023136"/>
    </source>
</evidence>
<dbReference type="InterPro" id="IPR017938">
    <property type="entry name" value="Riboflavin_synthase-like_b-brl"/>
</dbReference>
<evidence type="ECO:0000256" key="2">
    <source>
        <dbReference type="ARBA" id="ARBA00006278"/>
    </source>
</evidence>
<dbReference type="SFLD" id="SFLDG01168">
    <property type="entry name" value="Ferric_reductase_subgroup_(FRE"/>
    <property type="match status" value="1"/>
</dbReference>
<evidence type="ECO:0000256" key="8">
    <source>
        <dbReference type="ARBA" id="ARBA00022989"/>
    </source>
</evidence>
<dbReference type="GO" id="GO:0006879">
    <property type="term" value="P:intracellular iron ion homeostasis"/>
    <property type="evidence" value="ECO:0007669"/>
    <property type="project" value="TreeGrafter"/>
</dbReference>
<feature type="transmembrane region" description="Helical" evidence="14">
    <location>
        <begin position="184"/>
        <end position="205"/>
    </location>
</feature>
<dbReference type="InterPro" id="IPR051410">
    <property type="entry name" value="Ferric/Cupric_Reductase"/>
</dbReference>
<dbReference type="Pfam" id="PF08030">
    <property type="entry name" value="NAD_binding_6"/>
    <property type="match status" value="1"/>
</dbReference>
<dbReference type="EMBL" id="JAWWNJ010000007">
    <property type="protein sequence ID" value="KAK7052300.1"/>
    <property type="molecule type" value="Genomic_DNA"/>
</dbReference>
<evidence type="ECO:0000256" key="4">
    <source>
        <dbReference type="ARBA" id="ARBA00022448"/>
    </source>
</evidence>
<dbReference type="InterPro" id="IPR013121">
    <property type="entry name" value="Fe_red_NAD-bd_6"/>
</dbReference>
<evidence type="ECO:0000313" key="17">
    <source>
        <dbReference type="Proteomes" id="UP001362999"/>
    </source>
</evidence>
<dbReference type="Pfam" id="PF01794">
    <property type="entry name" value="Ferric_reduct"/>
    <property type="match status" value="1"/>
</dbReference>
<dbReference type="Gene3D" id="3.40.50.80">
    <property type="entry name" value="Nucleotide-binding domain of ferredoxin-NADP reductase (FNR) module"/>
    <property type="match status" value="1"/>
</dbReference>
<dbReference type="InterPro" id="IPR013112">
    <property type="entry name" value="FAD-bd_8"/>
</dbReference>
<evidence type="ECO:0000256" key="7">
    <source>
        <dbReference type="ARBA" id="ARBA00022982"/>
    </source>
</evidence>